<organism evidence="1 2">
    <name type="scientific">Tahibacter aquaticus</name>
    <dbReference type="NCBI Taxonomy" id="520092"/>
    <lineage>
        <taxon>Bacteria</taxon>
        <taxon>Pseudomonadati</taxon>
        <taxon>Pseudomonadota</taxon>
        <taxon>Gammaproteobacteria</taxon>
        <taxon>Lysobacterales</taxon>
        <taxon>Rhodanobacteraceae</taxon>
        <taxon>Tahibacter</taxon>
    </lineage>
</organism>
<dbReference type="AlphaFoldDB" id="A0A4R6YMB9"/>
<dbReference type="RefSeq" id="WP_208113730.1">
    <property type="nucleotide sequence ID" value="NZ_SNZH01000021.1"/>
</dbReference>
<protein>
    <recommendedName>
        <fullName evidence="3">Antitoxin Xre/MbcA/ParS-like toxin-binding domain-containing protein</fullName>
    </recommendedName>
</protein>
<gene>
    <name evidence="1" type="ORF">DFR29_121112</name>
</gene>
<dbReference type="Proteomes" id="UP000295293">
    <property type="component" value="Unassembled WGS sequence"/>
</dbReference>
<comment type="caution">
    <text evidence="1">The sequence shown here is derived from an EMBL/GenBank/DDBJ whole genome shotgun (WGS) entry which is preliminary data.</text>
</comment>
<sequence length="150" mass="16484">MNESGDSDDRARGGRTSVFHTARRRREQLLARGWPTAQDLAELLTGHGLTPDVAALRESGALLGAWSAADRAFVYPDCQFDREGHLLSAIRPLLTMLPAGGDPGGWRRVFWLYGPRDALDGQTPAHWLSRDPDRVLALAQLEFGVPAPRT</sequence>
<evidence type="ECO:0008006" key="3">
    <source>
        <dbReference type="Google" id="ProtNLM"/>
    </source>
</evidence>
<evidence type="ECO:0000313" key="1">
    <source>
        <dbReference type="EMBL" id="TDR38440.1"/>
    </source>
</evidence>
<accession>A0A4R6YMB9</accession>
<reference evidence="1 2" key="1">
    <citation type="submission" date="2019-03" db="EMBL/GenBank/DDBJ databases">
        <title>Genomic Encyclopedia of Type Strains, Phase IV (KMG-IV): sequencing the most valuable type-strain genomes for metagenomic binning, comparative biology and taxonomic classification.</title>
        <authorList>
            <person name="Goeker M."/>
        </authorList>
    </citation>
    <scope>NUCLEOTIDE SEQUENCE [LARGE SCALE GENOMIC DNA]</scope>
    <source>
        <strain evidence="1 2">DSM 21667</strain>
    </source>
</reference>
<name>A0A4R6YMB9_9GAMM</name>
<proteinExistence type="predicted"/>
<evidence type="ECO:0000313" key="2">
    <source>
        <dbReference type="Proteomes" id="UP000295293"/>
    </source>
</evidence>
<keyword evidence="2" id="KW-1185">Reference proteome</keyword>
<dbReference type="EMBL" id="SNZH01000021">
    <property type="protein sequence ID" value="TDR38440.1"/>
    <property type="molecule type" value="Genomic_DNA"/>
</dbReference>